<keyword evidence="1" id="KW-0853">WD repeat</keyword>
<reference evidence="3" key="1">
    <citation type="submission" date="2021-01" db="UniProtKB">
        <authorList>
            <consortium name="EnsemblPlants"/>
        </authorList>
    </citation>
    <scope>IDENTIFICATION</scope>
</reference>
<dbReference type="Pfam" id="PF00400">
    <property type="entry name" value="WD40"/>
    <property type="match status" value="1"/>
</dbReference>
<dbReference type="InterPro" id="IPR015943">
    <property type="entry name" value="WD40/YVTN_repeat-like_dom_sf"/>
</dbReference>
<dbReference type="Gene3D" id="1.25.40.470">
    <property type="match status" value="1"/>
</dbReference>
<dbReference type="SUPFAM" id="SSF50998">
    <property type="entry name" value="Quinoprotein alcohol dehydrogenase-like"/>
    <property type="match status" value="1"/>
</dbReference>
<dbReference type="Gene3D" id="2.130.10.10">
    <property type="entry name" value="YVTN repeat-like/Quinoprotein amine dehydrogenase"/>
    <property type="match status" value="1"/>
</dbReference>
<dbReference type="Proteomes" id="UP000594263">
    <property type="component" value="Unplaced"/>
</dbReference>
<dbReference type="PROSITE" id="PS50082">
    <property type="entry name" value="WD_REPEATS_2"/>
    <property type="match status" value="1"/>
</dbReference>
<dbReference type="OMA" id="VECVFVD"/>
<feature type="region of interest" description="Disordered" evidence="2">
    <location>
        <begin position="1174"/>
        <end position="1337"/>
    </location>
</feature>
<sequence>MLRLKAFRPTTDKVVNVQLHPTHPWLVTADASDRVSVWNWEHHQVIYELKAGGVDERRLVGVKLEKLAEGESDARGKPTEAIRGGSVKQVNFYDDDVRFWQLWRNRSAAAEAPSAVNYVTSTFSSPAPSTKGRHFLVICCENKAIFLDLVTMRGRDVPKQDLDNKSLLCMEFISRSAAGDAPLVAFGGSDGVIRVISMLTWKLIRRYTGGHKGAVACLLTFMSSSGEALLVSGASDGLLVLWSADLGQDSRELVPKLSLKAHDGGVVAIELSRVIGGAPQLITIGADKSLAIWDTISFKELRRIKPVPKMACHSVASWCHPRAPNLDILTCVKDSHIWAIEHPTYSALTRPLCELSSLIPPQLLASNKKLRVYCMVAHPLQPHLVATGTNIGVILSEFDPRSLPAVAPLPTPLGSREHSAVFLVERELKYLHFQLNNSTNPSLGSNGTLSDVGRSKGESSETLHVKQIKKHISTPVPHDSYSVLSVSSSGKYLAIVWPDIPYFSVYKVHDWQIVDSGSARILAWDTCRDRFALLESASPSKLPVIHKGSSSKKAKEAAAAQAAVAAASAASMAGVQVRILLDDESTNVIAKSVGARSEPVIGLHGGALLGIAYRTSRRISPSTATAISTIQSMPLSGFGSTGLSSFSMVDDDFSSQKSSEAAPQNFQLYSWETFQPVGSLLPQPEWTAWDQTVEYCAFAYQEYIVISSLRPQYRYLGDVAIHHATGAIWHRRQLFVVTPTTIECVFVDAGIAPIDVETKKLKEEMRKKEAQTRAVAEHGELALISVEGPKSNTHERIKLRPPMLQVVRLASFQHAPSIPPFLTLPKQSKVDGEESSLLKEVEERKSNEVAVGGGGVSVTVTRFPNEQKRPVGPLIVIGVRDGVLWLVDRYMFAHALSLSHPGIRCRCLAAYGDAVSAVKWASRLGREHHDDLAQFMLGMGYATEALHLPGISKRLEFDLAMQSNDLKRALQCLLTMSNSRNIGHENTIDLSDILSLKAKKENVGEAVQGIVKFAKEFLELIDAADATAQADIAREALKRLAAAGSVKGALQGHELRGLALRLANHGELTRLNALVCNLIPIGLGREAAFAAAVLGDNALMEKAWQETGMFAEAVLHAHAHGRPSLKNLVLAWNKMLQKEMEHKLKTKMDASDAFLASLEEPKLASLMEAGKKPPIEILPPGMPPQSLSINMPKKPVPSSQSSHQTGKKVLLGGDPPSTTIPADGDPPSTTLSADGDPQPSTSDDASQPMTVTDGAPQPTTTAVGAVSAKPTAEEDAPLSATAEEGAPPASTVKVGDPSPTQSRDSINIAAEDGREAAGHNGVQPRRSSEEPLADLMP</sequence>
<keyword evidence="4" id="KW-1185">Reference proteome</keyword>
<dbReference type="PANTHER" id="PTHR45521:SF2">
    <property type="entry name" value="TRANSDUCIN_WD40 REPEAT-LIKE SUPERFAMILY PROTEIN"/>
    <property type="match status" value="1"/>
</dbReference>
<dbReference type="SUPFAM" id="SSF50978">
    <property type="entry name" value="WD40 repeat-like"/>
    <property type="match status" value="1"/>
</dbReference>
<feature type="repeat" description="WD" evidence="1">
    <location>
        <begin position="259"/>
        <end position="303"/>
    </location>
</feature>
<name>A0A7N0RBX1_KALFE</name>
<accession>A0A7N0RBX1</accession>
<evidence type="ECO:0000256" key="1">
    <source>
        <dbReference type="PROSITE-ProRule" id="PRU00221"/>
    </source>
</evidence>
<feature type="compositionally biased region" description="Polar residues" evidence="2">
    <location>
        <begin position="1227"/>
        <end position="1250"/>
    </location>
</feature>
<organism evidence="3 4">
    <name type="scientific">Kalanchoe fedtschenkoi</name>
    <name type="common">Lavender scallops</name>
    <name type="synonym">South American air plant</name>
    <dbReference type="NCBI Taxonomy" id="63787"/>
    <lineage>
        <taxon>Eukaryota</taxon>
        <taxon>Viridiplantae</taxon>
        <taxon>Streptophyta</taxon>
        <taxon>Embryophyta</taxon>
        <taxon>Tracheophyta</taxon>
        <taxon>Spermatophyta</taxon>
        <taxon>Magnoliopsida</taxon>
        <taxon>eudicotyledons</taxon>
        <taxon>Gunneridae</taxon>
        <taxon>Pentapetalae</taxon>
        <taxon>Saxifragales</taxon>
        <taxon>Crassulaceae</taxon>
        <taxon>Kalanchoe</taxon>
    </lineage>
</organism>
<dbReference type="InterPro" id="IPR011047">
    <property type="entry name" value="Quinoprotein_ADH-like_sf"/>
</dbReference>
<evidence type="ECO:0008006" key="5">
    <source>
        <dbReference type="Google" id="ProtNLM"/>
    </source>
</evidence>
<dbReference type="SMART" id="SM00320">
    <property type="entry name" value="WD40"/>
    <property type="match status" value="3"/>
</dbReference>
<evidence type="ECO:0000313" key="4">
    <source>
        <dbReference type="Proteomes" id="UP000594263"/>
    </source>
</evidence>
<protein>
    <recommendedName>
        <fullName evidence="5">Transducin/WD40 repeat-like superfamily protein</fullName>
    </recommendedName>
</protein>
<proteinExistence type="predicted"/>
<dbReference type="InterPro" id="IPR001680">
    <property type="entry name" value="WD40_rpt"/>
</dbReference>
<dbReference type="Gramene" id="Kaladp0008s0163.1.v1.1">
    <property type="protein sequence ID" value="Kaladp0008s0163.1.v1.1"/>
    <property type="gene ID" value="Kaladp0008s0163.v1.1"/>
</dbReference>
<dbReference type="InterPro" id="IPR036322">
    <property type="entry name" value="WD40_repeat_dom_sf"/>
</dbReference>
<dbReference type="EnsemblPlants" id="Kaladp0008s0163.1.v1.1">
    <property type="protein sequence ID" value="Kaladp0008s0163.1.v1.1"/>
    <property type="gene ID" value="Kaladp0008s0163.v1.1"/>
</dbReference>
<evidence type="ECO:0000256" key="2">
    <source>
        <dbReference type="SAM" id="MobiDB-lite"/>
    </source>
</evidence>
<dbReference type="PANTHER" id="PTHR45521">
    <property type="entry name" value="TSET COMPLEX MEMBER TSTF"/>
    <property type="match status" value="1"/>
</dbReference>
<dbReference type="InterPro" id="IPR053290">
    <property type="entry name" value="TSET_complex_member"/>
</dbReference>
<evidence type="ECO:0000313" key="3">
    <source>
        <dbReference type="EnsemblPlants" id="Kaladp0008s0163.1.v1.1"/>
    </source>
</evidence>